<dbReference type="PROSITE" id="PS50263">
    <property type="entry name" value="CN_HYDROLASE"/>
    <property type="match status" value="1"/>
</dbReference>
<keyword evidence="6 9" id="KW-1133">Transmembrane helix</keyword>
<feature type="transmembrane region" description="Helical" evidence="9">
    <location>
        <begin position="154"/>
        <end position="178"/>
    </location>
</feature>
<dbReference type="Proteomes" id="UP001221909">
    <property type="component" value="Unassembled WGS sequence"/>
</dbReference>
<keyword evidence="12" id="KW-1185">Reference proteome</keyword>
<name>A0ABT5MN48_9PAST</name>
<keyword evidence="3 9" id="KW-1003">Cell membrane</keyword>
<feature type="domain" description="CN hydrolase" evidence="10">
    <location>
        <begin position="224"/>
        <end position="470"/>
    </location>
</feature>
<evidence type="ECO:0000256" key="3">
    <source>
        <dbReference type="ARBA" id="ARBA00022475"/>
    </source>
</evidence>
<dbReference type="RefSeq" id="WP_273748004.1">
    <property type="nucleotide sequence ID" value="NZ_JAQSJE010000003.1"/>
</dbReference>
<dbReference type="Gene3D" id="3.60.110.10">
    <property type="entry name" value="Carbon-nitrogen hydrolase"/>
    <property type="match status" value="1"/>
</dbReference>
<accession>A0ABT5MN48</accession>
<evidence type="ECO:0000259" key="10">
    <source>
        <dbReference type="PROSITE" id="PS50263"/>
    </source>
</evidence>
<evidence type="ECO:0000256" key="5">
    <source>
        <dbReference type="ARBA" id="ARBA00022692"/>
    </source>
</evidence>
<feature type="transmembrane region" description="Helical" evidence="9">
    <location>
        <begin position="190"/>
        <end position="210"/>
    </location>
</feature>
<evidence type="ECO:0000256" key="9">
    <source>
        <dbReference type="HAMAP-Rule" id="MF_01148"/>
    </source>
</evidence>
<dbReference type="InterPro" id="IPR045378">
    <property type="entry name" value="LNT_N"/>
</dbReference>
<feature type="transmembrane region" description="Helical" evidence="9">
    <location>
        <begin position="87"/>
        <end position="107"/>
    </location>
</feature>
<dbReference type="Pfam" id="PF20154">
    <property type="entry name" value="LNT_N"/>
    <property type="match status" value="1"/>
</dbReference>
<evidence type="ECO:0000256" key="1">
    <source>
        <dbReference type="ARBA" id="ARBA00004651"/>
    </source>
</evidence>
<feature type="transmembrane region" description="Helical" evidence="9">
    <location>
        <begin position="56"/>
        <end position="75"/>
    </location>
</feature>
<gene>
    <name evidence="9 11" type="primary">lnt</name>
    <name evidence="11" type="ORF">PTQ27_03840</name>
</gene>
<protein>
    <recommendedName>
        <fullName evidence="9">Apolipoprotein N-acyltransferase</fullName>
        <shortName evidence="9">ALP N-acyltransferase</shortName>
        <ecNumber evidence="9">2.3.1.269</ecNumber>
    </recommendedName>
</protein>
<dbReference type="InterPro" id="IPR004563">
    <property type="entry name" value="Apolipo_AcylTrfase"/>
</dbReference>
<dbReference type="PANTHER" id="PTHR38686:SF1">
    <property type="entry name" value="APOLIPOPROTEIN N-ACYLTRANSFERASE"/>
    <property type="match status" value="1"/>
</dbReference>
<evidence type="ECO:0000256" key="2">
    <source>
        <dbReference type="ARBA" id="ARBA00010065"/>
    </source>
</evidence>
<evidence type="ECO:0000313" key="11">
    <source>
        <dbReference type="EMBL" id="MDD0823606.1"/>
    </source>
</evidence>
<keyword evidence="4 9" id="KW-0808">Transferase</keyword>
<feature type="transmembrane region" description="Helical" evidence="9">
    <location>
        <begin position="480"/>
        <end position="499"/>
    </location>
</feature>
<comment type="similarity">
    <text evidence="2 9">Belongs to the CN hydrolase family. Apolipoprotein N-acyltransferase subfamily.</text>
</comment>
<keyword evidence="5 9" id="KW-0812">Transmembrane</keyword>
<evidence type="ECO:0000256" key="7">
    <source>
        <dbReference type="ARBA" id="ARBA00023136"/>
    </source>
</evidence>
<evidence type="ECO:0000256" key="6">
    <source>
        <dbReference type="ARBA" id="ARBA00022989"/>
    </source>
</evidence>
<dbReference type="InterPro" id="IPR003010">
    <property type="entry name" value="C-N_Hydrolase"/>
</dbReference>
<organism evidence="11 12">
    <name type="scientific">Mannheimia cairinae</name>
    <dbReference type="NCBI Taxonomy" id="3025936"/>
    <lineage>
        <taxon>Bacteria</taxon>
        <taxon>Pseudomonadati</taxon>
        <taxon>Pseudomonadota</taxon>
        <taxon>Gammaproteobacteria</taxon>
        <taxon>Pasteurellales</taxon>
        <taxon>Pasteurellaceae</taxon>
        <taxon>Mannheimia</taxon>
    </lineage>
</organism>
<feature type="transmembrane region" description="Helical" evidence="9">
    <location>
        <begin position="119"/>
        <end position="142"/>
    </location>
</feature>
<dbReference type="EMBL" id="JAQSJE010000003">
    <property type="protein sequence ID" value="MDD0823606.1"/>
    <property type="molecule type" value="Genomic_DNA"/>
</dbReference>
<comment type="catalytic activity">
    <reaction evidence="9">
        <text>N-terminal S-1,2-diacyl-sn-glyceryl-L-cysteinyl-[lipoprotein] + a glycerophospholipid = N-acyl-S-1,2-diacyl-sn-glyceryl-L-cysteinyl-[lipoprotein] + a 2-acyl-sn-glycero-3-phospholipid + H(+)</text>
        <dbReference type="Rhea" id="RHEA:48228"/>
        <dbReference type="Rhea" id="RHEA-COMP:14681"/>
        <dbReference type="Rhea" id="RHEA-COMP:14684"/>
        <dbReference type="ChEBI" id="CHEBI:15378"/>
        <dbReference type="ChEBI" id="CHEBI:136912"/>
        <dbReference type="ChEBI" id="CHEBI:140656"/>
        <dbReference type="ChEBI" id="CHEBI:140657"/>
        <dbReference type="ChEBI" id="CHEBI:140660"/>
        <dbReference type="EC" id="2.3.1.269"/>
    </reaction>
</comment>
<dbReference type="SUPFAM" id="SSF56317">
    <property type="entry name" value="Carbon-nitrogen hydrolase"/>
    <property type="match status" value="1"/>
</dbReference>
<keyword evidence="7 9" id="KW-0472">Membrane</keyword>
<comment type="pathway">
    <text evidence="9">Protein modification; lipoprotein biosynthesis (N-acyl transfer).</text>
</comment>
<feature type="transmembrane region" description="Helical" evidence="9">
    <location>
        <begin position="33"/>
        <end position="49"/>
    </location>
</feature>
<proteinExistence type="inferred from homology"/>
<evidence type="ECO:0000256" key="8">
    <source>
        <dbReference type="ARBA" id="ARBA00023315"/>
    </source>
</evidence>
<dbReference type="PANTHER" id="PTHR38686">
    <property type="entry name" value="APOLIPOPROTEIN N-ACYLTRANSFERASE"/>
    <property type="match status" value="1"/>
</dbReference>
<dbReference type="EC" id="2.3.1.269" evidence="9"/>
<evidence type="ECO:0000256" key="4">
    <source>
        <dbReference type="ARBA" id="ARBA00022679"/>
    </source>
</evidence>
<keyword evidence="8 9" id="KW-0012">Acyltransferase</keyword>
<comment type="caution">
    <text evidence="11">The sequence shown here is derived from an EMBL/GenBank/DDBJ whole genome shotgun (WGS) entry which is preliminary data.</text>
</comment>
<dbReference type="NCBIfam" id="TIGR00546">
    <property type="entry name" value="lnt"/>
    <property type="match status" value="1"/>
</dbReference>
<comment type="subcellular location">
    <subcellularLocation>
        <location evidence="1 9">Cell membrane</location>
        <topology evidence="1 9">Multi-pass membrane protein</topology>
    </subcellularLocation>
</comment>
<dbReference type="InterPro" id="IPR036526">
    <property type="entry name" value="C-N_Hydrolase_sf"/>
</dbReference>
<dbReference type="HAMAP" id="MF_01148">
    <property type="entry name" value="Lnt"/>
    <property type="match status" value="1"/>
</dbReference>
<dbReference type="Pfam" id="PF00795">
    <property type="entry name" value="CN_hydrolase"/>
    <property type="match status" value="1"/>
</dbReference>
<sequence length="502" mass="55773">MNFVKNPPILTACLFALLLGAIGTFAYSPFDIWLIAFISAAGLIWAATLKHRKAALWATFSWSIGYFCAGVSWVSVSMTQFGGVPTVVSYLAVFILACYLAIYNLLFSLLSAKFKLNSPFALAAIFTLTEYLRGVFFTGFPWLQFGYSLIDSPFAYIAPIFGVEGLTFLVIVASGYLVNLLKQEGQIVPSLAILAVIFSISFATRFISFVQIDEEKQPLIVSLIQGNIEQKMKWDPQHFNHSVQTYEKLVVPLLGKSELIILPESAIPDMENNITPILSALDQAARQSDSEVIIGTLYQSLQGELFNSAVLLGETEKAYSISSNSRYNKHHLVPFGEYVPFGSVLDWMREVFILPINLSQGSFIQNPIFSRNNRLNMAICYEIIFGTQVQQNQKAQNSDYLLTITNDAWFGSSIGPWQHFQMARMRALELGKPLLRAANTGITAIVEANGKVAHQLPQFTADVLTATVQPTKGDTPFKQFGSWLIYGLSFLCFALGLAFKRK</sequence>
<evidence type="ECO:0000313" key="12">
    <source>
        <dbReference type="Proteomes" id="UP001221909"/>
    </source>
</evidence>
<dbReference type="CDD" id="cd07571">
    <property type="entry name" value="ALP_N-acyl_transferase"/>
    <property type="match status" value="1"/>
</dbReference>
<comment type="function">
    <text evidence="9">Catalyzes the phospholipid dependent N-acylation of the N-terminal cysteine of apolipoprotein, the last step in lipoprotein maturation.</text>
</comment>
<reference evidence="11 12" key="1">
    <citation type="submission" date="2023-02" db="EMBL/GenBank/DDBJ databases">
        <title>Mannheimia cairiniae sp. nov., a novel species of Mannheimia obtained from moscovy ducks (Cairina moschata) and reclassification of Mannheimia ovis as heterotypic synonym of Mannheimia pernigra.</title>
        <authorList>
            <person name="Christensen H."/>
        </authorList>
    </citation>
    <scope>NUCLEOTIDE SEQUENCE [LARGE SCALE GENOMIC DNA]</scope>
    <source>
        <strain evidence="11 12">AT1</strain>
    </source>
</reference>